<accession>A0A454TUP3</accession>
<dbReference type="RefSeq" id="WP_081049930.1">
    <property type="nucleotide sequence ID" value="NZ_JAAWVG010000011.1"/>
</dbReference>
<name>A0A454TUP3_9RALS</name>
<gene>
    <name evidence="1" type="ORF">EGA29_08100</name>
</gene>
<organism evidence="1 2">
    <name type="scientific">Ralstonia pseudosolanacearum</name>
    <dbReference type="NCBI Taxonomy" id="1310165"/>
    <lineage>
        <taxon>Bacteria</taxon>
        <taxon>Pseudomonadati</taxon>
        <taxon>Pseudomonadota</taxon>
        <taxon>Betaproteobacteria</taxon>
        <taxon>Burkholderiales</taxon>
        <taxon>Burkholderiaceae</taxon>
        <taxon>Ralstonia</taxon>
        <taxon>Ralstonia solanacearum species complex</taxon>
    </lineage>
</organism>
<proteinExistence type="predicted"/>
<dbReference type="EMBL" id="RJTL01000010">
    <property type="protein sequence ID" value="RNM08495.1"/>
    <property type="molecule type" value="Genomic_DNA"/>
</dbReference>
<dbReference type="OrthoDB" id="9135779at2"/>
<evidence type="ECO:0000313" key="1">
    <source>
        <dbReference type="EMBL" id="RNM08495.1"/>
    </source>
</evidence>
<comment type="caution">
    <text evidence="1">The sequence shown here is derived from an EMBL/GenBank/DDBJ whole genome shotgun (WGS) entry which is preliminary data.</text>
</comment>
<dbReference type="AlphaFoldDB" id="A0A454TUP3"/>
<evidence type="ECO:0000313" key="2">
    <source>
        <dbReference type="Proteomes" id="UP000271222"/>
    </source>
</evidence>
<reference evidence="1 2" key="1">
    <citation type="submission" date="2018-10" db="EMBL/GenBank/DDBJ databases">
        <title>Draft Genome Sequence of Ralstonia pseudosolanacearum (R. solanacearum phylotype I) Strain Tg03 Isolated from Luffa cylindrica in China.</title>
        <authorList>
            <person name="Yuan G.-Q."/>
            <person name="Li Q.-Q."/>
            <person name="Zhang Y.-W."/>
        </authorList>
    </citation>
    <scope>NUCLEOTIDE SEQUENCE [LARGE SCALE GENOMIC DNA]</scope>
    <source>
        <strain evidence="1 2">Tg03</strain>
    </source>
</reference>
<protein>
    <submittedName>
        <fullName evidence="1">Uncharacterized protein</fullName>
    </submittedName>
</protein>
<sequence length="62" mass="6920">MSTRSNGKNIAMLAVAAPKVVVRRSGKRVIVTTATKRQLRANARVSTRTAFPELPEWRRTGR</sequence>
<dbReference type="Proteomes" id="UP000271222">
    <property type="component" value="Unassembled WGS sequence"/>
</dbReference>